<sequence>MTRPQLLDIIAAIAASHPDITYMYMQGRCVQFAYILVEILKNEETRIVYSQIEGHAYTEWEGYYWDIRGAHSNVPKDIANITEFPEHKMWAANDTRRLLAHTEKHPLHTGTVSQHIGDN</sequence>
<evidence type="ECO:0000313" key="2">
    <source>
        <dbReference type="Proteomes" id="UP000509161"/>
    </source>
</evidence>
<gene>
    <name evidence="1" type="ORF">vBValSX1_93</name>
</gene>
<reference evidence="1 2" key="1">
    <citation type="submission" date="2020-05" db="EMBL/GenBank/DDBJ databases">
        <title>Biological and Genomic Analysis of Vibrio Phage vB_ValS_X1 Sheds Novel Insights into Evolution and Interaction of Vibrio-phage.</title>
        <authorList>
            <person name="Zhong W."/>
            <person name="Yang Y."/>
            <person name="Cai L."/>
            <person name="Xu J."/>
            <person name="Zhang R."/>
        </authorList>
    </citation>
    <scope>NUCLEOTIDE SEQUENCE [LARGE SCALE GENOMIC DNA]</scope>
</reference>
<protein>
    <submittedName>
        <fullName evidence="1">Uncharacterized protein</fullName>
    </submittedName>
</protein>
<dbReference type="EMBL" id="MT442039">
    <property type="protein sequence ID" value="QKN88486.1"/>
    <property type="molecule type" value="Genomic_DNA"/>
</dbReference>
<accession>A0A6M9Z720</accession>
<dbReference type="InterPro" id="IPR056239">
    <property type="entry name" value="Phage_YunG-like"/>
</dbReference>
<proteinExistence type="predicted"/>
<organism evidence="1 2">
    <name type="scientific">Vibrio phage vB_ValS_X1</name>
    <dbReference type="NCBI Taxonomy" id="2736341"/>
    <lineage>
        <taxon>Viruses</taxon>
        <taxon>Duplodnaviria</taxon>
        <taxon>Heunggongvirae</taxon>
        <taxon>Uroviricota</taxon>
        <taxon>Caudoviricetes</taxon>
        <taxon>Demerecviridae</taxon>
        <taxon>Pogseptimavirus</taxon>
        <taxon>Pogseptimavirus VspSw1</taxon>
    </lineage>
</organism>
<evidence type="ECO:0000313" key="1">
    <source>
        <dbReference type="EMBL" id="QKN88486.1"/>
    </source>
</evidence>
<name>A0A6M9Z720_9CAUD</name>
<dbReference type="Pfam" id="PF24591">
    <property type="entry name" value="Phage_YunG-like"/>
    <property type="match status" value="1"/>
</dbReference>
<dbReference type="Proteomes" id="UP000509161">
    <property type="component" value="Segment"/>
</dbReference>